<protein>
    <submittedName>
        <fullName evidence="3">Uncharacterized protein</fullName>
    </submittedName>
</protein>
<comment type="caution">
    <text evidence="3">The sequence shown here is derived from an EMBL/GenBank/DDBJ whole genome shotgun (WGS) entry which is preliminary data.</text>
</comment>
<evidence type="ECO:0000256" key="1">
    <source>
        <dbReference type="SAM" id="Phobius"/>
    </source>
</evidence>
<feature type="chain" id="PRO_5035858780" evidence="2">
    <location>
        <begin position="20"/>
        <end position="145"/>
    </location>
</feature>
<proteinExistence type="predicted"/>
<evidence type="ECO:0000256" key="2">
    <source>
        <dbReference type="SAM" id="SignalP"/>
    </source>
</evidence>
<sequence length="145" mass="16898">MKQAILAILFFGLCIHAQMERHTLQGALSLLEKAENNIIVYDQQEPRLYTWFCLLRDSVTRLFHPITENKLASHNAYFGSIPAVIFMAGFMPMILLVVFSYGMFKFITYEPKKMEFKYTKLPIKDIPKPQNNQLQFPPISIFSFI</sequence>
<dbReference type="EMBL" id="CAJJDM010000104">
    <property type="protein sequence ID" value="CAD8096513.1"/>
    <property type="molecule type" value="Genomic_DNA"/>
</dbReference>
<evidence type="ECO:0000313" key="3">
    <source>
        <dbReference type="EMBL" id="CAD8096513.1"/>
    </source>
</evidence>
<keyword evidence="1" id="KW-1133">Transmembrane helix</keyword>
<keyword evidence="1" id="KW-0472">Membrane</keyword>
<gene>
    <name evidence="3" type="ORF">PPRIM_AZ9-3.1.T1010130</name>
</gene>
<feature type="signal peptide" evidence="2">
    <location>
        <begin position="1"/>
        <end position="19"/>
    </location>
</feature>
<keyword evidence="1" id="KW-0812">Transmembrane</keyword>
<name>A0A8S1P1D0_PARPR</name>
<organism evidence="3 4">
    <name type="scientific">Paramecium primaurelia</name>
    <dbReference type="NCBI Taxonomy" id="5886"/>
    <lineage>
        <taxon>Eukaryota</taxon>
        <taxon>Sar</taxon>
        <taxon>Alveolata</taxon>
        <taxon>Ciliophora</taxon>
        <taxon>Intramacronucleata</taxon>
        <taxon>Oligohymenophorea</taxon>
        <taxon>Peniculida</taxon>
        <taxon>Parameciidae</taxon>
        <taxon>Paramecium</taxon>
    </lineage>
</organism>
<reference evidence="3" key="1">
    <citation type="submission" date="2021-01" db="EMBL/GenBank/DDBJ databases">
        <authorList>
            <consortium name="Genoscope - CEA"/>
            <person name="William W."/>
        </authorList>
    </citation>
    <scope>NUCLEOTIDE SEQUENCE</scope>
</reference>
<accession>A0A8S1P1D0</accession>
<keyword evidence="2" id="KW-0732">Signal</keyword>
<evidence type="ECO:0000313" key="4">
    <source>
        <dbReference type="Proteomes" id="UP000688137"/>
    </source>
</evidence>
<dbReference type="Proteomes" id="UP000688137">
    <property type="component" value="Unassembled WGS sequence"/>
</dbReference>
<keyword evidence="4" id="KW-1185">Reference proteome</keyword>
<dbReference type="AlphaFoldDB" id="A0A8S1P1D0"/>
<feature type="transmembrane region" description="Helical" evidence="1">
    <location>
        <begin position="81"/>
        <end position="104"/>
    </location>
</feature>
<dbReference type="OMA" id="CIHAQME"/>